<dbReference type="PANTHER" id="PTHR40050:SF1">
    <property type="entry name" value="INNER SPORE COAT PROTEIN H"/>
    <property type="match status" value="1"/>
</dbReference>
<evidence type="ECO:0000313" key="3">
    <source>
        <dbReference type="EMBL" id="WOV84800.1"/>
    </source>
</evidence>
<feature type="transmembrane region" description="Helical" evidence="2">
    <location>
        <begin position="368"/>
        <end position="391"/>
    </location>
</feature>
<accession>A0ABZ0KXW0</accession>
<feature type="transmembrane region" description="Helical" evidence="2">
    <location>
        <begin position="61"/>
        <end position="84"/>
    </location>
</feature>
<evidence type="ECO:0000313" key="4">
    <source>
        <dbReference type="Proteomes" id="UP001303532"/>
    </source>
</evidence>
<feature type="transmembrane region" description="Helical" evidence="2">
    <location>
        <begin position="192"/>
        <end position="212"/>
    </location>
</feature>
<feature type="transmembrane region" description="Helical" evidence="2">
    <location>
        <begin position="275"/>
        <end position="295"/>
    </location>
</feature>
<feature type="transmembrane region" description="Helical" evidence="2">
    <location>
        <begin position="165"/>
        <end position="186"/>
    </location>
</feature>
<dbReference type="InterPro" id="IPR031617">
    <property type="entry name" value="PelG"/>
</dbReference>
<feature type="transmembrane region" description="Helical" evidence="2">
    <location>
        <begin position="232"/>
        <end position="255"/>
    </location>
</feature>
<keyword evidence="2" id="KW-0812">Transmembrane</keyword>
<keyword evidence="2" id="KW-1133">Transmembrane helix</keyword>
<feature type="transmembrane region" description="Helical" evidence="2">
    <location>
        <begin position="330"/>
        <end position="356"/>
    </location>
</feature>
<evidence type="ECO:0000256" key="2">
    <source>
        <dbReference type="SAM" id="Phobius"/>
    </source>
</evidence>
<gene>
    <name evidence="3" type="primary">pelG</name>
    <name evidence="3" type="ORF">PGH26_02405</name>
</gene>
<keyword evidence="2" id="KW-0472">Membrane</keyword>
<organism evidence="3 4">
    <name type="scientific">Sporosarcina jeotgali</name>
    <dbReference type="NCBI Taxonomy" id="3020056"/>
    <lineage>
        <taxon>Bacteria</taxon>
        <taxon>Bacillati</taxon>
        <taxon>Bacillota</taxon>
        <taxon>Bacilli</taxon>
        <taxon>Bacillales</taxon>
        <taxon>Caryophanaceae</taxon>
        <taxon>Sporosarcina</taxon>
    </lineage>
</organism>
<feature type="transmembrane region" description="Helical" evidence="2">
    <location>
        <begin position="424"/>
        <end position="445"/>
    </location>
</feature>
<feature type="transmembrane region" description="Helical" evidence="2">
    <location>
        <begin position="130"/>
        <end position="153"/>
    </location>
</feature>
<protein>
    <submittedName>
        <fullName evidence="3">Exopolysaccharide Pel transporter PelG</fullName>
    </submittedName>
</protein>
<name>A0ABZ0KXW0_9BACL</name>
<dbReference type="InterPro" id="IPR013783">
    <property type="entry name" value="Ig-like_fold"/>
</dbReference>
<dbReference type="Pfam" id="PF08757">
    <property type="entry name" value="CotH"/>
    <property type="match status" value="1"/>
</dbReference>
<dbReference type="PANTHER" id="PTHR40050">
    <property type="entry name" value="INNER SPORE COAT PROTEIN H"/>
    <property type="match status" value="1"/>
</dbReference>
<keyword evidence="4" id="KW-1185">Reference proteome</keyword>
<sequence length="1038" mass="120300">MAGIGFELRRLLKEEGLIQNTKGYAFSTILTVGPMLLSILLVFTMKAIMRYGDAAYAEVELFIVTMTYIFIFSIILTSGISIILTRYLADQLFEKKYENLLDSFYGAVLIVMPLGALIGIVFLMNAEASFVYKFTAYLLFLQMLLIWIQNIFLSALKDYFRIFRHFAYGILTALLTGWLLVFSNLLPPLEAVMAGNAVGFSVILFLTMTHFIHFFSRNDEKHYFAFLANGKWYSLLFFSGIFVYAGIYLQNFVYWTREDALVVANVFRLYPYYDVPVFYAYFSVVPTLVLFVITVETSFYEKFRLYYRGVTMGASYKRLHKAKKEMQQSLLSGLSFLAEVQIMFSALAVAIGLFVFPKMGFTMEQLDVYIILVLGFYFFILMFVMLHALMYFDDVKGVFWLSLLYVVTITVFTQMTMLNSLDGLGMFVASFVTLAAVFARVLYVLKNISYYTFSSRSSGEQKLHKKKKNPSLKWKAIGAKLSILALVILSGCTPAKQAKTFESATPNAAKEDASIVSSSLKEDKRLYERDVDDSVKALYITIWPDEHPDKSSVDWYGLNRLTDRYSTASLSITMAEGEEDGEGPRSGMFGAGDDEPNAKIRLRGNSARGDSQKSYKIKLFDKAGVWNDQRVLNLNKHIGDFSRIRNKLSFDVMEDVDDLTSLRTQFVHLYVNDKTAKTQTETYEDYGLYTHIEQPNKQFLKSHLLDPNGYLYKVTFFEFLQYPDQLKLIDDPTYDEQAFESILEVKGRKDHEKLLKMLEDVNNTHIPIEEVMEKHFDLDNFLTWTAVNILMDNMDTDANNFYLYSPLNSEKWYLLPWDYDGAWELQRREKVIRPYQAGISNYWGSVLHRRYFQTQTHVDQLTAKLEELQQTINSEQITKRVHAYEKKVEPFVMSNPDMQFLPDESKLYGTELKQLASVPENSMKRYLEDLEKPKPFYMDPPVIEKDVISFQWQLSFDLQKDDLFYDVEVAKDPLFTEVIHTEKGLVSNRFEMKRPADGFYYWRVFARDAKGNTQTSFDLYMDEEENFYYGALQLEVNE</sequence>
<dbReference type="Gene3D" id="2.60.40.10">
    <property type="entry name" value="Immunoglobulins"/>
    <property type="match status" value="1"/>
</dbReference>
<feature type="transmembrane region" description="Helical" evidence="2">
    <location>
        <begin position="23"/>
        <end position="49"/>
    </location>
</feature>
<feature type="coiled-coil region" evidence="1">
    <location>
        <begin position="851"/>
        <end position="878"/>
    </location>
</feature>
<dbReference type="Pfam" id="PF16933">
    <property type="entry name" value="PelG"/>
    <property type="match status" value="1"/>
</dbReference>
<dbReference type="InterPro" id="IPR014867">
    <property type="entry name" value="Spore_coat_CotH_CotH2/3/7"/>
</dbReference>
<feature type="transmembrane region" description="Helical" evidence="2">
    <location>
        <begin position="472"/>
        <end position="491"/>
    </location>
</feature>
<reference evidence="3 4" key="1">
    <citation type="submission" date="2023-01" db="EMBL/GenBank/DDBJ databases">
        <title>Sporosarcina sp. nov., isolated from Korean tranditional fermented seafood 'Jeotgal'.</title>
        <authorList>
            <person name="Yang A.-I."/>
        </authorList>
    </citation>
    <scope>NUCLEOTIDE SEQUENCE [LARGE SCALE GENOMIC DNA]</scope>
    <source>
        <strain evidence="3 4">B2O-1</strain>
    </source>
</reference>
<dbReference type="EMBL" id="CP116341">
    <property type="protein sequence ID" value="WOV84800.1"/>
    <property type="molecule type" value="Genomic_DNA"/>
</dbReference>
<proteinExistence type="predicted"/>
<dbReference type="RefSeq" id="WP_323692441.1">
    <property type="nucleotide sequence ID" value="NZ_CP116341.1"/>
</dbReference>
<keyword evidence="1" id="KW-0175">Coiled coil</keyword>
<evidence type="ECO:0000256" key="1">
    <source>
        <dbReference type="SAM" id="Coils"/>
    </source>
</evidence>
<feature type="transmembrane region" description="Helical" evidence="2">
    <location>
        <begin position="104"/>
        <end position="124"/>
    </location>
</feature>
<feature type="transmembrane region" description="Helical" evidence="2">
    <location>
        <begin position="398"/>
        <end position="418"/>
    </location>
</feature>
<dbReference type="Proteomes" id="UP001303532">
    <property type="component" value="Chromosome"/>
</dbReference>